<evidence type="ECO:0000313" key="6">
    <source>
        <dbReference type="Proteomes" id="UP000632138"/>
    </source>
</evidence>
<keyword evidence="1" id="KW-0805">Transcription regulation</keyword>
<dbReference type="Gene3D" id="1.10.10.60">
    <property type="entry name" value="Homeodomain-like"/>
    <property type="match status" value="1"/>
</dbReference>
<keyword evidence="3" id="KW-0804">Transcription</keyword>
<feature type="domain" description="HTH araC/xylS-type" evidence="4">
    <location>
        <begin position="221"/>
        <end position="323"/>
    </location>
</feature>
<evidence type="ECO:0000256" key="3">
    <source>
        <dbReference type="ARBA" id="ARBA00023163"/>
    </source>
</evidence>
<dbReference type="InterPro" id="IPR035418">
    <property type="entry name" value="AraC-bd_2"/>
</dbReference>
<dbReference type="PANTHER" id="PTHR46796">
    <property type="entry name" value="HTH-TYPE TRANSCRIPTIONAL ACTIVATOR RHAS-RELATED"/>
    <property type="match status" value="1"/>
</dbReference>
<dbReference type="EMBL" id="JAENHP010000001">
    <property type="protein sequence ID" value="MBM2614760.1"/>
    <property type="molecule type" value="Genomic_DNA"/>
</dbReference>
<evidence type="ECO:0000313" key="5">
    <source>
        <dbReference type="EMBL" id="MBM2614760.1"/>
    </source>
</evidence>
<evidence type="ECO:0000256" key="1">
    <source>
        <dbReference type="ARBA" id="ARBA00023015"/>
    </source>
</evidence>
<protein>
    <submittedName>
        <fullName evidence="5">AraC family transcriptional regulator</fullName>
    </submittedName>
</protein>
<organism evidence="5 6">
    <name type="scientific">Paractinoplanes ovalisporus</name>
    <dbReference type="NCBI Taxonomy" id="2810368"/>
    <lineage>
        <taxon>Bacteria</taxon>
        <taxon>Bacillati</taxon>
        <taxon>Actinomycetota</taxon>
        <taxon>Actinomycetes</taxon>
        <taxon>Micromonosporales</taxon>
        <taxon>Micromonosporaceae</taxon>
        <taxon>Paractinoplanes</taxon>
    </lineage>
</organism>
<reference evidence="5 6" key="1">
    <citation type="submission" date="2021-01" db="EMBL/GenBank/DDBJ databases">
        <title>Actinoplanes sp. nov. LDG1-06 isolated from lichen.</title>
        <authorList>
            <person name="Saeng-In P."/>
            <person name="Phongsopitanun W."/>
            <person name="Kanchanasin P."/>
            <person name="Yuki M."/>
            <person name="Kudo T."/>
            <person name="Ohkuma M."/>
            <person name="Tanasupawat S."/>
        </authorList>
    </citation>
    <scope>NUCLEOTIDE SEQUENCE [LARGE SCALE GENOMIC DNA]</scope>
    <source>
        <strain evidence="5 6">LDG1-06</strain>
    </source>
</reference>
<dbReference type="Pfam" id="PF12833">
    <property type="entry name" value="HTH_18"/>
    <property type="match status" value="1"/>
</dbReference>
<accession>A0ABS2A4H8</accession>
<dbReference type="RefSeq" id="WP_203374625.1">
    <property type="nucleotide sequence ID" value="NZ_JAENHP010000001.1"/>
</dbReference>
<dbReference type="Pfam" id="PF14525">
    <property type="entry name" value="AraC_binding_2"/>
    <property type="match status" value="1"/>
</dbReference>
<dbReference type="PANTHER" id="PTHR46796:SF12">
    <property type="entry name" value="HTH-TYPE DNA-BINDING TRANSCRIPTIONAL ACTIVATOR EUTR"/>
    <property type="match status" value="1"/>
</dbReference>
<gene>
    <name evidence="5" type="ORF">JIG36_04220</name>
</gene>
<dbReference type="InterPro" id="IPR050204">
    <property type="entry name" value="AraC_XylS_family_regulators"/>
</dbReference>
<dbReference type="Proteomes" id="UP000632138">
    <property type="component" value="Unassembled WGS sequence"/>
</dbReference>
<proteinExistence type="predicted"/>
<evidence type="ECO:0000259" key="4">
    <source>
        <dbReference type="PROSITE" id="PS01124"/>
    </source>
</evidence>
<name>A0ABS2A4H8_9ACTN</name>
<dbReference type="InterPro" id="IPR018060">
    <property type="entry name" value="HTH_AraC"/>
</dbReference>
<keyword evidence="6" id="KW-1185">Reference proteome</keyword>
<sequence>MPPPVEVVLTELDTRDHEVAAEVANGIAAHRAKISFDDPDLVDFRFRTATAGDLSTDLVRAAGVRYFTDGDPLDYVLAGVVLDGTVRLRTAGHEVRLARNDGFLYPVNAGYTNDCHNPALVDVRLPLGIVRRMAAETSGLPAEDLRFQSLNPASEPLRRFWAGTVTGLHRQLAVSELVLPSLLAAEMLRVAAAAVVAVFPNTTMTAARLPPPGRVEPAVVRRARAFIEAHADRPLQLAQIADASGVGVRALQFAFRQHLDTTPMAYLRRVRLEHVRADLRAATPSDGTTVAAVARRWGFGNLSRFAGDYRAAFGELPSRTRRT</sequence>
<keyword evidence="2" id="KW-0238">DNA-binding</keyword>
<dbReference type="SMART" id="SM00342">
    <property type="entry name" value="HTH_ARAC"/>
    <property type="match status" value="1"/>
</dbReference>
<comment type="caution">
    <text evidence="5">The sequence shown here is derived from an EMBL/GenBank/DDBJ whole genome shotgun (WGS) entry which is preliminary data.</text>
</comment>
<dbReference type="InterPro" id="IPR009057">
    <property type="entry name" value="Homeodomain-like_sf"/>
</dbReference>
<dbReference type="SUPFAM" id="SSF46689">
    <property type="entry name" value="Homeodomain-like"/>
    <property type="match status" value="2"/>
</dbReference>
<dbReference type="PROSITE" id="PS01124">
    <property type="entry name" value="HTH_ARAC_FAMILY_2"/>
    <property type="match status" value="1"/>
</dbReference>
<evidence type="ECO:0000256" key="2">
    <source>
        <dbReference type="ARBA" id="ARBA00023125"/>
    </source>
</evidence>